<organism evidence="1">
    <name type="scientific">Salix viminalis</name>
    <name type="common">Common osier</name>
    <name type="synonym">Basket willow</name>
    <dbReference type="NCBI Taxonomy" id="40686"/>
    <lineage>
        <taxon>Eukaryota</taxon>
        <taxon>Viridiplantae</taxon>
        <taxon>Streptophyta</taxon>
        <taxon>Embryophyta</taxon>
        <taxon>Tracheophyta</taxon>
        <taxon>Spermatophyta</taxon>
        <taxon>Magnoliopsida</taxon>
        <taxon>eudicotyledons</taxon>
        <taxon>Gunneridae</taxon>
        <taxon>Pentapetalae</taxon>
        <taxon>rosids</taxon>
        <taxon>fabids</taxon>
        <taxon>Malpighiales</taxon>
        <taxon>Salicaceae</taxon>
        <taxon>Saliceae</taxon>
        <taxon>Salix</taxon>
    </lineage>
</organism>
<accession>A0A6N2MN93</accession>
<protein>
    <submittedName>
        <fullName evidence="1">Uncharacterized protein</fullName>
    </submittedName>
</protein>
<dbReference type="EMBL" id="CAADRP010001896">
    <property type="protein sequence ID" value="VFU55728.1"/>
    <property type="molecule type" value="Genomic_DNA"/>
</dbReference>
<proteinExistence type="predicted"/>
<sequence length="90" mass="10215">MMKPLRKHLDYTKARVYYLTPPSLKSLQLSKTKIMSYISCLLSSSVLVKGALKLLVVMAILSKCVSLQQSFIMIDRTLTYNDILAQPLLH</sequence>
<name>A0A6N2MN93_SALVM</name>
<evidence type="ECO:0000313" key="1">
    <source>
        <dbReference type="EMBL" id="VFU55728.1"/>
    </source>
</evidence>
<reference evidence="1" key="1">
    <citation type="submission" date="2019-03" db="EMBL/GenBank/DDBJ databases">
        <authorList>
            <person name="Mank J."/>
            <person name="Almeida P."/>
        </authorList>
    </citation>
    <scope>NUCLEOTIDE SEQUENCE</scope>
    <source>
        <strain evidence="1">78183</strain>
    </source>
</reference>
<gene>
    <name evidence="1" type="ORF">SVIM_LOCUS397404</name>
</gene>
<dbReference type="AlphaFoldDB" id="A0A6N2MN93"/>